<evidence type="ECO:0000259" key="9">
    <source>
        <dbReference type="Pfam" id="PF01850"/>
    </source>
</evidence>
<sequence>MYLLDTNIISEMRKVKSGRADPNLTAWLAEQDSNSFYTSAVVMMELERGILGMERKDPQQGRALRAWFDSMTAALLSGRVLPIDETTAAVCAKLHIPDRSPENDAWIAATARQYGLTLATRNTKDFEPMGIRLCNPFEAV</sequence>
<dbReference type="InterPro" id="IPR029060">
    <property type="entry name" value="PIN-like_dom_sf"/>
</dbReference>
<keyword evidence="2 8" id="KW-1277">Toxin-antitoxin system</keyword>
<evidence type="ECO:0000256" key="2">
    <source>
        <dbReference type="ARBA" id="ARBA00022649"/>
    </source>
</evidence>
<organism evidence="10 11">
    <name type="scientific">Neisseria weixii</name>
    <dbReference type="NCBI Taxonomy" id="1853276"/>
    <lineage>
        <taxon>Bacteria</taxon>
        <taxon>Pseudomonadati</taxon>
        <taxon>Pseudomonadota</taxon>
        <taxon>Betaproteobacteria</taxon>
        <taxon>Neisseriales</taxon>
        <taxon>Neisseriaceae</taxon>
        <taxon>Neisseria</taxon>
    </lineage>
</organism>
<reference evidence="10 11" key="1">
    <citation type="submission" date="2018-11" db="EMBL/GenBank/DDBJ databases">
        <title>Neisseria weixii sp. nov. isolated from the rectal contents of plateau pika (Ochotona cruzoniae).</title>
        <authorList>
            <person name="Zhang G."/>
        </authorList>
    </citation>
    <scope>NUCLEOTIDE SEQUENCE [LARGE SCALE GENOMIC DNA]</scope>
    <source>
        <strain evidence="10 11">10009</strain>
    </source>
</reference>
<comment type="similarity">
    <text evidence="7 8">Belongs to the PINc/VapC protein family.</text>
</comment>
<evidence type="ECO:0000256" key="1">
    <source>
        <dbReference type="ARBA" id="ARBA00001946"/>
    </source>
</evidence>
<dbReference type="InterPro" id="IPR002716">
    <property type="entry name" value="PIN_dom"/>
</dbReference>
<gene>
    <name evidence="8" type="primary">vapC</name>
    <name evidence="10" type="ORF">EGK74_04190</name>
</gene>
<dbReference type="GO" id="GO:0090729">
    <property type="term" value="F:toxin activity"/>
    <property type="evidence" value="ECO:0007669"/>
    <property type="project" value="UniProtKB-KW"/>
</dbReference>
<evidence type="ECO:0000256" key="4">
    <source>
        <dbReference type="ARBA" id="ARBA00022723"/>
    </source>
</evidence>
<comment type="caution">
    <text evidence="10">The sequence shown here is derived from an EMBL/GenBank/DDBJ whole genome shotgun (WGS) entry which is preliminary data.</text>
</comment>
<keyword evidence="8" id="KW-0800">Toxin</keyword>
<dbReference type="GO" id="GO:0016787">
    <property type="term" value="F:hydrolase activity"/>
    <property type="evidence" value="ECO:0007669"/>
    <property type="project" value="UniProtKB-KW"/>
</dbReference>
<dbReference type="CDD" id="cd18746">
    <property type="entry name" value="PIN_VapC4-5_FitB-like"/>
    <property type="match status" value="1"/>
</dbReference>
<feature type="domain" description="PIN" evidence="9">
    <location>
        <begin position="2"/>
        <end position="124"/>
    </location>
</feature>
<dbReference type="OrthoDB" id="9804823at2"/>
<evidence type="ECO:0000256" key="5">
    <source>
        <dbReference type="ARBA" id="ARBA00022801"/>
    </source>
</evidence>
<evidence type="ECO:0000313" key="10">
    <source>
        <dbReference type="EMBL" id="RPD89425.1"/>
    </source>
</evidence>
<keyword evidence="11" id="KW-1185">Reference proteome</keyword>
<evidence type="ECO:0000256" key="8">
    <source>
        <dbReference type="HAMAP-Rule" id="MF_00265"/>
    </source>
</evidence>
<protein>
    <recommendedName>
        <fullName evidence="8">Ribonuclease VapC</fullName>
        <shortName evidence="8">RNase VapC</shortName>
        <ecNumber evidence="8">3.1.-.-</ecNumber>
    </recommendedName>
    <alternativeName>
        <fullName evidence="8">Toxin VapC</fullName>
    </alternativeName>
</protein>
<dbReference type="Pfam" id="PF01850">
    <property type="entry name" value="PIN"/>
    <property type="match status" value="1"/>
</dbReference>
<keyword evidence="6 8" id="KW-0460">Magnesium</keyword>
<dbReference type="GO" id="GO:0000287">
    <property type="term" value="F:magnesium ion binding"/>
    <property type="evidence" value="ECO:0007669"/>
    <property type="project" value="UniProtKB-UniRule"/>
</dbReference>
<evidence type="ECO:0000256" key="7">
    <source>
        <dbReference type="ARBA" id="ARBA00038093"/>
    </source>
</evidence>
<dbReference type="PANTHER" id="PTHR33653">
    <property type="entry name" value="RIBONUCLEASE VAPC2"/>
    <property type="match status" value="1"/>
</dbReference>
<dbReference type="SUPFAM" id="SSF88723">
    <property type="entry name" value="PIN domain-like"/>
    <property type="match status" value="1"/>
</dbReference>
<keyword evidence="3 8" id="KW-0540">Nuclease</keyword>
<proteinExistence type="inferred from homology"/>
<dbReference type="PANTHER" id="PTHR33653:SF1">
    <property type="entry name" value="RIBONUCLEASE VAPC2"/>
    <property type="match status" value="1"/>
</dbReference>
<evidence type="ECO:0000313" key="11">
    <source>
        <dbReference type="Proteomes" id="UP000272412"/>
    </source>
</evidence>
<dbReference type="Proteomes" id="UP000272412">
    <property type="component" value="Unassembled WGS sequence"/>
</dbReference>
<evidence type="ECO:0000256" key="3">
    <source>
        <dbReference type="ARBA" id="ARBA00022722"/>
    </source>
</evidence>
<dbReference type="InterPro" id="IPR050556">
    <property type="entry name" value="Type_II_TA_system_RNase"/>
</dbReference>
<dbReference type="EC" id="3.1.-.-" evidence="8"/>
<name>A0A3N4N270_9NEIS</name>
<comment type="cofactor">
    <cofactor evidence="1 8">
        <name>Mg(2+)</name>
        <dbReference type="ChEBI" id="CHEBI:18420"/>
    </cofactor>
</comment>
<dbReference type="AlphaFoldDB" id="A0A3N4N270"/>
<dbReference type="EMBL" id="RPFL01000007">
    <property type="protein sequence ID" value="RPD89425.1"/>
    <property type="molecule type" value="Genomic_DNA"/>
</dbReference>
<accession>A0A3N4N270</accession>
<dbReference type="Gene3D" id="3.40.50.1010">
    <property type="entry name" value="5'-nuclease"/>
    <property type="match status" value="1"/>
</dbReference>
<feature type="binding site" evidence="8">
    <location>
        <position position="5"/>
    </location>
    <ligand>
        <name>Mg(2+)</name>
        <dbReference type="ChEBI" id="CHEBI:18420"/>
    </ligand>
</feature>
<dbReference type="RefSeq" id="WP_123804398.1">
    <property type="nucleotide sequence ID" value="NZ_RPFL01000007.1"/>
</dbReference>
<keyword evidence="5 8" id="KW-0378">Hydrolase</keyword>
<dbReference type="InterPro" id="IPR022907">
    <property type="entry name" value="VapC_family"/>
</dbReference>
<evidence type="ECO:0000256" key="6">
    <source>
        <dbReference type="ARBA" id="ARBA00022842"/>
    </source>
</evidence>
<dbReference type="GO" id="GO:0004540">
    <property type="term" value="F:RNA nuclease activity"/>
    <property type="evidence" value="ECO:0007669"/>
    <property type="project" value="InterPro"/>
</dbReference>
<feature type="binding site" evidence="8">
    <location>
        <position position="104"/>
    </location>
    <ligand>
        <name>Mg(2+)</name>
        <dbReference type="ChEBI" id="CHEBI:18420"/>
    </ligand>
</feature>
<comment type="function">
    <text evidence="8">Toxic component of a toxin-antitoxin (TA) system. An RNase.</text>
</comment>
<keyword evidence="4 8" id="KW-0479">Metal-binding</keyword>
<dbReference type="HAMAP" id="MF_00265">
    <property type="entry name" value="VapC_Nob1"/>
    <property type="match status" value="1"/>
</dbReference>